<gene>
    <name evidence="3" type="ORF">CLV47_102235</name>
</gene>
<dbReference type="GO" id="GO:0004222">
    <property type="term" value="F:metalloendopeptidase activity"/>
    <property type="evidence" value="ECO:0007669"/>
    <property type="project" value="TreeGrafter"/>
</dbReference>
<comment type="caution">
    <text evidence="3">The sequence shown here is derived from an EMBL/GenBank/DDBJ whole genome shotgun (WGS) entry which is preliminary data.</text>
</comment>
<feature type="domain" description="M23ase beta-sheet core" evidence="2">
    <location>
        <begin position="72"/>
        <end position="166"/>
    </location>
</feature>
<dbReference type="PANTHER" id="PTHR21666:SF289">
    <property type="entry name" value="L-ALA--D-GLU ENDOPEPTIDASE"/>
    <property type="match status" value="1"/>
</dbReference>
<dbReference type="Pfam" id="PF01551">
    <property type="entry name" value="Peptidase_M23"/>
    <property type="match status" value="1"/>
</dbReference>
<dbReference type="InterPro" id="IPR050570">
    <property type="entry name" value="Cell_wall_metabolism_enzyme"/>
</dbReference>
<dbReference type="InterPro" id="IPR016047">
    <property type="entry name" value="M23ase_b-sheet_dom"/>
</dbReference>
<evidence type="ECO:0000259" key="2">
    <source>
        <dbReference type="Pfam" id="PF01551"/>
    </source>
</evidence>
<keyword evidence="4" id="KW-1185">Reference proteome</keyword>
<name>A0A2T1A4X6_9ACTN</name>
<dbReference type="OrthoDB" id="5245088at2"/>
<evidence type="ECO:0000313" key="3">
    <source>
        <dbReference type="EMBL" id="PRZ43547.1"/>
    </source>
</evidence>
<organism evidence="3 4">
    <name type="scientific">Antricoccus suffuscus</name>
    <dbReference type="NCBI Taxonomy" id="1629062"/>
    <lineage>
        <taxon>Bacteria</taxon>
        <taxon>Bacillati</taxon>
        <taxon>Actinomycetota</taxon>
        <taxon>Actinomycetes</taxon>
        <taxon>Geodermatophilales</taxon>
        <taxon>Antricoccaceae</taxon>
        <taxon>Antricoccus</taxon>
    </lineage>
</organism>
<dbReference type="Proteomes" id="UP000237752">
    <property type="component" value="Unassembled WGS sequence"/>
</dbReference>
<protein>
    <submittedName>
        <fullName evidence="3">Peptidase M23-like protein</fullName>
    </submittedName>
</protein>
<dbReference type="PANTHER" id="PTHR21666">
    <property type="entry name" value="PEPTIDASE-RELATED"/>
    <property type="match status" value="1"/>
</dbReference>
<dbReference type="SUPFAM" id="SSF51261">
    <property type="entry name" value="Duplicated hybrid motif"/>
    <property type="match status" value="1"/>
</dbReference>
<dbReference type="AlphaFoldDB" id="A0A2T1A4X6"/>
<dbReference type="EMBL" id="PVUE01000002">
    <property type="protein sequence ID" value="PRZ43547.1"/>
    <property type="molecule type" value="Genomic_DNA"/>
</dbReference>
<reference evidence="3 4" key="1">
    <citation type="submission" date="2018-03" db="EMBL/GenBank/DDBJ databases">
        <title>Genomic Encyclopedia of Archaeal and Bacterial Type Strains, Phase II (KMG-II): from individual species to whole genera.</title>
        <authorList>
            <person name="Goeker M."/>
        </authorList>
    </citation>
    <scope>NUCLEOTIDE SEQUENCE [LARGE SCALE GENOMIC DNA]</scope>
    <source>
        <strain evidence="3 4">DSM 100065</strain>
    </source>
</reference>
<dbReference type="RefSeq" id="WP_106347699.1">
    <property type="nucleotide sequence ID" value="NZ_PVUE01000002.1"/>
</dbReference>
<keyword evidence="1" id="KW-0732">Signal</keyword>
<accession>A0A2T1A4X6</accession>
<dbReference type="CDD" id="cd12797">
    <property type="entry name" value="M23_peptidase"/>
    <property type="match status" value="1"/>
</dbReference>
<proteinExistence type="predicted"/>
<sequence length="181" mass="18801">MDGHNTTTKTTSAATRARWLITVLAAVALFASTLLPNEPAAAGTPSRWGWPIDGAHQVTRDFDPPAVKWGAGHRGVDLAGEVSMPVYAAGGGTVSYAGVLAGRGVVAVTHPNGLKTTYEPVTASVVVGAVVTRGQQIGALEAGHAGCPDAACLHWGLRRGETYLDPLGLLKPRHVRLLPKK</sequence>
<evidence type="ECO:0000313" key="4">
    <source>
        <dbReference type="Proteomes" id="UP000237752"/>
    </source>
</evidence>
<dbReference type="InterPro" id="IPR011055">
    <property type="entry name" value="Dup_hybrid_motif"/>
</dbReference>
<evidence type="ECO:0000256" key="1">
    <source>
        <dbReference type="ARBA" id="ARBA00022729"/>
    </source>
</evidence>
<dbReference type="Gene3D" id="2.70.70.10">
    <property type="entry name" value="Glucose Permease (Domain IIA)"/>
    <property type="match status" value="1"/>
</dbReference>